<dbReference type="Proteomes" id="UP000444185">
    <property type="component" value="Unassembled WGS sequence"/>
</dbReference>
<sequence>MSPDYDGKVAIVHDWFPVISGAERVVEQFNLLYPQADIFSLFDFLTDAQRTEILGDKTIHASSLNRLPGVSKYYRSLILPCTQAIERFDLSSYDLVVSSSAALAKGVITGPNQLHVAYVHSPARYAWDLTHEYIDNISGTFGGVKRAIAHSMMHRFRKWDARTPNLVDQFVANSDFIRRRIWKIYRREAEVVYPPVNVADFVPSEEPKEDFFLFASRLVPYKRAPMVVEAFNRRPDLKLVVVGGGPELDRVRALAGPNVEVRGHVSFAELQRLMQKARAFVFAALEDFGIAPVEAQACGTPVIALGKGGTAETVVPLGSPGASGVLYEDQTLESLLAAIDTFVADGSSISAEDCRANAERFSIEAFRQNFKNTVSRAFADHG</sequence>
<feature type="domain" description="Glycosyl transferase family 1" evidence="1">
    <location>
        <begin position="205"/>
        <end position="360"/>
    </location>
</feature>
<dbReference type="AlphaFoldDB" id="A0A844XZ99"/>
<dbReference type="PANTHER" id="PTHR45947">
    <property type="entry name" value="SULFOQUINOVOSYL TRANSFERASE SQD2"/>
    <property type="match status" value="1"/>
</dbReference>
<organism evidence="2 3">
    <name type="scientific">Qipengyuania gaetbuli</name>
    <dbReference type="NCBI Taxonomy" id="266952"/>
    <lineage>
        <taxon>Bacteria</taxon>
        <taxon>Pseudomonadati</taxon>
        <taxon>Pseudomonadota</taxon>
        <taxon>Alphaproteobacteria</taxon>
        <taxon>Sphingomonadales</taxon>
        <taxon>Erythrobacteraceae</taxon>
        <taxon>Qipengyuania</taxon>
    </lineage>
</organism>
<dbReference type="Gene3D" id="3.40.50.2000">
    <property type="entry name" value="Glycogen Phosphorylase B"/>
    <property type="match status" value="2"/>
</dbReference>
<dbReference type="OrthoDB" id="9801573at2"/>
<proteinExistence type="predicted"/>
<dbReference type="GO" id="GO:0016757">
    <property type="term" value="F:glycosyltransferase activity"/>
    <property type="evidence" value="ECO:0007669"/>
    <property type="project" value="InterPro"/>
</dbReference>
<dbReference type="SUPFAM" id="SSF53756">
    <property type="entry name" value="UDP-Glycosyltransferase/glycogen phosphorylase"/>
    <property type="match status" value="1"/>
</dbReference>
<dbReference type="PANTHER" id="PTHR45947:SF3">
    <property type="entry name" value="SULFOQUINOVOSYL TRANSFERASE SQD2"/>
    <property type="match status" value="1"/>
</dbReference>
<evidence type="ECO:0000259" key="1">
    <source>
        <dbReference type="Pfam" id="PF00534"/>
    </source>
</evidence>
<keyword evidence="2" id="KW-0808">Transferase</keyword>
<reference evidence="2 3" key="1">
    <citation type="submission" date="2019-12" db="EMBL/GenBank/DDBJ databases">
        <title>Genomic-based taxomic classification of the family Erythrobacteraceae.</title>
        <authorList>
            <person name="Xu L."/>
        </authorList>
    </citation>
    <scope>NUCLEOTIDE SEQUENCE [LARGE SCALE GENOMIC DNA]</scope>
    <source>
        <strain evidence="2 3">DSM 16225</strain>
    </source>
</reference>
<dbReference type="InterPro" id="IPR001296">
    <property type="entry name" value="Glyco_trans_1"/>
</dbReference>
<keyword evidence="3" id="KW-1185">Reference proteome</keyword>
<accession>A0A844XZ99</accession>
<dbReference type="EMBL" id="WTYF01000004">
    <property type="protein sequence ID" value="MXO50649.1"/>
    <property type="molecule type" value="Genomic_DNA"/>
</dbReference>
<comment type="caution">
    <text evidence="2">The sequence shown here is derived from an EMBL/GenBank/DDBJ whole genome shotgun (WGS) entry which is preliminary data.</text>
</comment>
<protein>
    <submittedName>
        <fullName evidence="2">Glycosyltransferase</fullName>
    </submittedName>
</protein>
<dbReference type="RefSeq" id="WP_160607228.1">
    <property type="nucleotide sequence ID" value="NZ_WTYF01000004.1"/>
</dbReference>
<evidence type="ECO:0000313" key="2">
    <source>
        <dbReference type="EMBL" id="MXO50649.1"/>
    </source>
</evidence>
<dbReference type="Pfam" id="PF00534">
    <property type="entry name" value="Glycos_transf_1"/>
    <property type="match status" value="1"/>
</dbReference>
<name>A0A844XZ99_9SPHN</name>
<gene>
    <name evidence="2" type="ORF">GRI42_04945</name>
</gene>
<dbReference type="InterPro" id="IPR050194">
    <property type="entry name" value="Glycosyltransferase_grp1"/>
</dbReference>
<evidence type="ECO:0000313" key="3">
    <source>
        <dbReference type="Proteomes" id="UP000444185"/>
    </source>
</evidence>